<dbReference type="InterPro" id="IPR036770">
    <property type="entry name" value="Ankyrin_rpt-contain_sf"/>
</dbReference>
<dbReference type="SUPFAM" id="SSF48403">
    <property type="entry name" value="Ankyrin repeat"/>
    <property type="match status" value="2"/>
</dbReference>
<proteinExistence type="predicted"/>
<dbReference type="PROSITE" id="PS50297">
    <property type="entry name" value="ANK_REP_REGION"/>
    <property type="match status" value="2"/>
</dbReference>
<keyword evidence="1" id="KW-0677">Repeat</keyword>
<comment type="caution">
    <text evidence="4">The sequence shown here is derived from an EMBL/GenBank/DDBJ whole genome shotgun (WGS) entry which is preliminary data.</text>
</comment>
<feature type="repeat" description="ANK" evidence="3">
    <location>
        <begin position="273"/>
        <end position="307"/>
    </location>
</feature>
<evidence type="ECO:0000256" key="2">
    <source>
        <dbReference type="ARBA" id="ARBA00023043"/>
    </source>
</evidence>
<gene>
    <name evidence="4" type="ORF">G7Y89_g846</name>
</gene>
<dbReference type="SMART" id="SM00248">
    <property type="entry name" value="ANK"/>
    <property type="match status" value="6"/>
</dbReference>
<sequence>MVQFFLDHGANTNAVSYDEETPLHLALRQNVHGTKYQDDWTRDHWRGEYVLDLIDPEDDDADEIYADAIKWRKDVIDKLLGHSKIDVNIQDSKGASALHYAPYGKEKCHIIVKTLVEKGAEVSAWNSRKQSPLHLACKRGDSASTRVLLRHGANILYADDDGLNSLHYAAMSGNVETMLLVLKHSDEHGLNICISRDKMERNALHHGLTGRMTASSDERARLLLDNGIDIKDKDVHGNSPLATYLMKPRLFINNKICRLLLESGSDAMAINGEGLALAHLASRCIELEATILEILMEFGADMEILDRQGRTVYITQHSKVPLLRGPWHFFLKKQSFAMTTKTFLGKHHRNTLLKRRRDPVTQGPLNPAGG</sequence>
<dbReference type="EMBL" id="JAAMPI010000030">
    <property type="protein sequence ID" value="KAF4637226.1"/>
    <property type="molecule type" value="Genomic_DNA"/>
</dbReference>
<dbReference type="Gene3D" id="1.25.40.20">
    <property type="entry name" value="Ankyrin repeat-containing domain"/>
    <property type="match status" value="2"/>
</dbReference>
<dbReference type="AlphaFoldDB" id="A0A8H4W8H3"/>
<evidence type="ECO:0000313" key="5">
    <source>
        <dbReference type="Proteomes" id="UP000566819"/>
    </source>
</evidence>
<feature type="repeat" description="ANK" evidence="3">
    <location>
        <begin position="93"/>
        <end position="127"/>
    </location>
</feature>
<organism evidence="4 5">
    <name type="scientific">Cudoniella acicularis</name>
    <dbReference type="NCBI Taxonomy" id="354080"/>
    <lineage>
        <taxon>Eukaryota</taxon>
        <taxon>Fungi</taxon>
        <taxon>Dikarya</taxon>
        <taxon>Ascomycota</taxon>
        <taxon>Pezizomycotina</taxon>
        <taxon>Leotiomycetes</taxon>
        <taxon>Helotiales</taxon>
        <taxon>Tricladiaceae</taxon>
        <taxon>Cudoniella</taxon>
    </lineage>
</organism>
<dbReference type="PANTHER" id="PTHR24173:SF74">
    <property type="entry name" value="ANKYRIN REPEAT DOMAIN-CONTAINING PROTEIN 16"/>
    <property type="match status" value="1"/>
</dbReference>
<evidence type="ECO:0000256" key="1">
    <source>
        <dbReference type="ARBA" id="ARBA00022737"/>
    </source>
</evidence>
<evidence type="ECO:0000313" key="4">
    <source>
        <dbReference type="EMBL" id="KAF4637226.1"/>
    </source>
</evidence>
<protein>
    <submittedName>
        <fullName evidence="4">Uncharacterized protein</fullName>
    </submittedName>
</protein>
<feature type="repeat" description="ANK" evidence="3">
    <location>
        <begin position="128"/>
        <end position="160"/>
    </location>
</feature>
<dbReference type="OrthoDB" id="3464601at2759"/>
<dbReference type="PANTHER" id="PTHR24173">
    <property type="entry name" value="ANKYRIN REPEAT CONTAINING"/>
    <property type="match status" value="1"/>
</dbReference>
<reference evidence="4 5" key="1">
    <citation type="submission" date="2020-03" db="EMBL/GenBank/DDBJ databases">
        <title>Draft Genome Sequence of Cudoniella acicularis.</title>
        <authorList>
            <person name="Buettner E."/>
            <person name="Kellner H."/>
        </authorList>
    </citation>
    <scope>NUCLEOTIDE SEQUENCE [LARGE SCALE GENOMIC DNA]</scope>
    <source>
        <strain evidence="4 5">DSM 108380</strain>
    </source>
</reference>
<accession>A0A8H4W8H3</accession>
<name>A0A8H4W8H3_9HELO</name>
<dbReference type="PROSITE" id="PS50088">
    <property type="entry name" value="ANK_REPEAT"/>
    <property type="match status" value="3"/>
</dbReference>
<dbReference type="Pfam" id="PF12796">
    <property type="entry name" value="Ank_2"/>
    <property type="match status" value="1"/>
</dbReference>
<keyword evidence="5" id="KW-1185">Reference proteome</keyword>
<dbReference type="Proteomes" id="UP000566819">
    <property type="component" value="Unassembled WGS sequence"/>
</dbReference>
<keyword evidence="2 3" id="KW-0040">ANK repeat</keyword>
<dbReference type="InterPro" id="IPR002110">
    <property type="entry name" value="Ankyrin_rpt"/>
</dbReference>
<evidence type="ECO:0000256" key="3">
    <source>
        <dbReference type="PROSITE-ProRule" id="PRU00023"/>
    </source>
</evidence>